<gene>
    <name evidence="5" type="primary">pxpB</name>
    <name evidence="5" type="ORF">GCM10023147_19070</name>
</gene>
<dbReference type="InterPro" id="IPR029000">
    <property type="entry name" value="Cyclophilin-like_dom_sf"/>
</dbReference>
<dbReference type="SUPFAM" id="SSF160467">
    <property type="entry name" value="PH0987 N-terminal domain-like"/>
    <property type="match status" value="1"/>
</dbReference>
<dbReference type="InterPro" id="IPR003833">
    <property type="entry name" value="CT_C_D"/>
</dbReference>
<dbReference type="SMART" id="SM00796">
    <property type="entry name" value="AHS1"/>
    <property type="match status" value="1"/>
</dbReference>
<dbReference type="RefSeq" id="WP_344994306.1">
    <property type="nucleotide sequence ID" value="NZ_BAABFR010000023.1"/>
</dbReference>
<dbReference type="PANTHER" id="PTHR34698:SF2">
    <property type="entry name" value="5-OXOPROLINASE SUBUNIT B"/>
    <property type="match status" value="1"/>
</dbReference>
<sequence length="242" mass="25415">MNAATAPRATIAGTGESALRVIATTGDSETDWVLVHHLSRRLRDAGIDGLVTTVPTYESLLIELDPTVTSDEAMTAVVAALLPTIDLTAPLSRSPKHFRVPVRYGGEVGPDLEDVARTTGLSVEEVVATHSRQPYTVRCLGAPGGSPMLDCPAPLVGVPRLRSPRTSVRQGAVSLAGRQATVAPASAPGGWCVIGRTPLVLLDMTREPMVPYTPGDTLSFEPIDDDTFAALSGRPLTAEAET</sequence>
<evidence type="ECO:0000313" key="6">
    <source>
        <dbReference type="Proteomes" id="UP001500635"/>
    </source>
</evidence>
<proteinExistence type="predicted"/>
<dbReference type="Proteomes" id="UP001500635">
    <property type="component" value="Unassembled WGS sequence"/>
</dbReference>
<name>A0ABP8JH70_9ACTN</name>
<protein>
    <submittedName>
        <fullName evidence="5">5-oxoprolinase subunit PxpB</fullName>
    </submittedName>
</protein>
<keyword evidence="3" id="KW-0067">ATP-binding</keyword>
<reference evidence="6" key="1">
    <citation type="journal article" date="2019" name="Int. J. Syst. Evol. Microbiol.">
        <title>The Global Catalogue of Microorganisms (GCM) 10K type strain sequencing project: providing services to taxonomists for standard genome sequencing and annotation.</title>
        <authorList>
            <consortium name="The Broad Institute Genomics Platform"/>
            <consortium name="The Broad Institute Genome Sequencing Center for Infectious Disease"/>
            <person name="Wu L."/>
            <person name="Ma J."/>
        </authorList>
    </citation>
    <scope>NUCLEOTIDE SEQUENCE [LARGE SCALE GENOMIC DNA]</scope>
    <source>
        <strain evidence="6">JCM 17688</strain>
    </source>
</reference>
<accession>A0ABP8JH70</accession>
<dbReference type="Gene3D" id="2.40.100.10">
    <property type="entry name" value="Cyclophilin-like"/>
    <property type="match status" value="1"/>
</dbReference>
<evidence type="ECO:0000259" key="4">
    <source>
        <dbReference type="SMART" id="SM00796"/>
    </source>
</evidence>
<comment type="caution">
    <text evidence="5">The sequence shown here is derived from an EMBL/GenBank/DDBJ whole genome shotgun (WGS) entry which is preliminary data.</text>
</comment>
<dbReference type="EMBL" id="BAABFR010000023">
    <property type="protein sequence ID" value="GAA4390797.1"/>
    <property type="molecule type" value="Genomic_DNA"/>
</dbReference>
<dbReference type="PANTHER" id="PTHR34698">
    <property type="entry name" value="5-OXOPROLINASE SUBUNIT B"/>
    <property type="match status" value="1"/>
</dbReference>
<feature type="domain" description="Carboxyltransferase" evidence="4">
    <location>
        <begin position="9"/>
        <end position="212"/>
    </location>
</feature>
<organism evidence="5 6">
    <name type="scientific">Tsukamurella soli</name>
    <dbReference type="NCBI Taxonomy" id="644556"/>
    <lineage>
        <taxon>Bacteria</taxon>
        <taxon>Bacillati</taxon>
        <taxon>Actinomycetota</taxon>
        <taxon>Actinomycetes</taxon>
        <taxon>Mycobacteriales</taxon>
        <taxon>Tsukamurellaceae</taxon>
        <taxon>Tsukamurella</taxon>
    </lineage>
</organism>
<keyword evidence="1" id="KW-0547">Nucleotide-binding</keyword>
<keyword evidence="6" id="KW-1185">Reference proteome</keyword>
<dbReference type="SUPFAM" id="SSF50891">
    <property type="entry name" value="Cyclophilin-like"/>
    <property type="match status" value="1"/>
</dbReference>
<evidence type="ECO:0000256" key="1">
    <source>
        <dbReference type="ARBA" id="ARBA00022741"/>
    </source>
</evidence>
<evidence type="ECO:0000313" key="5">
    <source>
        <dbReference type="EMBL" id="GAA4390797.1"/>
    </source>
</evidence>
<dbReference type="Gene3D" id="3.30.1360.40">
    <property type="match status" value="1"/>
</dbReference>
<evidence type="ECO:0000256" key="2">
    <source>
        <dbReference type="ARBA" id="ARBA00022801"/>
    </source>
</evidence>
<dbReference type="InterPro" id="IPR010016">
    <property type="entry name" value="PxpB"/>
</dbReference>
<dbReference type="Pfam" id="PF02682">
    <property type="entry name" value="CT_C_D"/>
    <property type="match status" value="1"/>
</dbReference>
<evidence type="ECO:0000256" key="3">
    <source>
        <dbReference type="ARBA" id="ARBA00022840"/>
    </source>
</evidence>
<keyword evidence="2" id="KW-0378">Hydrolase</keyword>